<comment type="caution">
    <text evidence="12">The sequence shown here is derived from an EMBL/GenBank/DDBJ whole genome shotgun (WGS) entry which is preliminary data.</text>
</comment>
<reference evidence="12" key="1">
    <citation type="submission" date="2021-02" db="EMBL/GenBank/DDBJ databases">
        <authorList>
            <person name="Nowell W R."/>
        </authorList>
    </citation>
    <scope>NUCLEOTIDE SEQUENCE</scope>
    <source>
        <strain evidence="12">Ploen Becks lab</strain>
    </source>
</reference>
<sequence length="247" mass="28922">MAEIGYTNVALQFWYVFVALAFGLLSIILFNAITFFYFVKRQPIDPVRLFTDFENQVDEEELVEKEEKYVETNFGGSPTYDREETEESLNENNFDLSQFRMDALEAHNDYRAKHNSPPLQYSEDLSQYAQYWAENLAKVNKLVHSPPEWRVKFNGEPLGENVVLTNGFKLEGKGMSDMWYAESYKHNYQELQKDTKSFSQMIWANTRKVGFGRAKSDDGRWYGCAHYYPEGNIIGLFRNNVFPLQQL</sequence>
<dbReference type="CDD" id="cd05382">
    <property type="entry name" value="CAP_GAPR1-like"/>
    <property type="match status" value="1"/>
</dbReference>
<dbReference type="PRINTS" id="PR00837">
    <property type="entry name" value="V5TPXLIKE"/>
</dbReference>
<evidence type="ECO:0000259" key="11">
    <source>
        <dbReference type="SMART" id="SM00198"/>
    </source>
</evidence>
<dbReference type="PANTHER" id="PTHR10334">
    <property type="entry name" value="CYSTEINE-RICH SECRETORY PROTEIN-RELATED"/>
    <property type="match status" value="1"/>
</dbReference>
<feature type="transmembrane region" description="Helical" evidence="10">
    <location>
        <begin position="12"/>
        <end position="39"/>
    </location>
</feature>
<evidence type="ECO:0000256" key="1">
    <source>
        <dbReference type="ARBA" id="ARBA00022707"/>
    </source>
</evidence>
<dbReference type="FunFam" id="3.40.33.10:FF:000015">
    <property type="entry name" value="Golgi-associated plant pathogenesis-related protein 1"/>
    <property type="match status" value="1"/>
</dbReference>
<evidence type="ECO:0000256" key="5">
    <source>
        <dbReference type="ARBA" id="ARBA00023288"/>
    </source>
</evidence>
<comment type="subcellular location">
    <subcellularLocation>
        <location evidence="6">Golgi apparatus membrane</location>
        <topology evidence="6">Lipid-anchor</topology>
    </subcellularLocation>
</comment>
<evidence type="ECO:0000256" key="9">
    <source>
        <dbReference type="ARBA" id="ARBA00075475"/>
    </source>
</evidence>
<keyword evidence="10" id="KW-0812">Transmembrane</keyword>
<dbReference type="InterPro" id="IPR001283">
    <property type="entry name" value="CRISP-related"/>
</dbReference>
<evidence type="ECO:0000256" key="7">
    <source>
        <dbReference type="ARBA" id="ARBA00063947"/>
    </source>
</evidence>
<dbReference type="GO" id="GO:0000139">
    <property type="term" value="C:Golgi membrane"/>
    <property type="evidence" value="ECO:0007669"/>
    <property type="project" value="UniProtKB-SubCell"/>
</dbReference>
<evidence type="ECO:0000256" key="6">
    <source>
        <dbReference type="ARBA" id="ARBA00037794"/>
    </source>
</evidence>
<name>A0A813RJA7_9BILA</name>
<dbReference type="Pfam" id="PF00188">
    <property type="entry name" value="CAP"/>
    <property type="match status" value="1"/>
</dbReference>
<dbReference type="InterPro" id="IPR035940">
    <property type="entry name" value="CAP_sf"/>
</dbReference>
<evidence type="ECO:0000256" key="8">
    <source>
        <dbReference type="ARBA" id="ARBA00069728"/>
    </source>
</evidence>
<dbReference type="InterPro" id="IPR034113">
    <property type="entry name" value="SCP_GAPR1-like"/>
</dbReference>
<dbReference type="Proteomes" id="UP000663879">
    <property type="component" value="Unassembled WGS sequence"/>
</dbReference>
<organism evidence="12 13">
    <name type="scientific">Brachionus calyciflorus</name>
    <dbReference type="NCBI Taxonomy" id="104777"/>
    <lineage>
        <taxon>Eukaryota</taxon>
        <taxon>Metazoa</taxon>
        <taxon>Spiralia</taxon>
        <taxon>Gnathifera</taxon>
        <taxon>Rotifera</taxon>
        <taxon>Eurotatoria</taxon>
        <taxon>Monogononta</taxon>
        <taxon>Pseudotrocha</taxon>
        <taxon>Ploima</taxon>
        <taxon>Brachionidae</taxon>
        <taxon>Brachionus</taxon>
    </lineage>
</organism>
<keyword evidence="5" id="KW-0449">Lipoprotein</keyword>
<dbReference type="InterPro" id="IPR014044">
    <property type="entry name" value="CAP_dom"/>
</dbReference>
<keyword evidence="4 10" id="KW-0472">Membrane</keyword>
<evidence type="ECO:0000256" key="3">
    <source>
        <dbReference type="ARBA" id="ARBA00023054"/>
    </source>
</evidence>
<evidence type="ECO:0000256" key="10">
    <source>
        <dbReference type="SAM" id="Phobius"/>
    </source>
</evidence>
<dbReference type="AlphaFoldDB" id="A0A813RJA7"/>
<proteinExistence type="predicted"/>
<accession>A0A813RJA7</accession>
<keyword evidence="10" id="KW-1133">Transmembrane helix</keyword>
<dbReference type="EMBL" id="CAJNOC010000606">
    <property type="protein sequence ID" value="CAF0782144.1"/>
    <property type="molecule type" value="Genomic_DNA"/>
</dbReference>
<dbReference type="SUPFAM" id="SSF55797">
    <property type="entry name" value="PR-1-like"/>
    <property type="match status" value="1"/>
</dbReference>
<keyword evidence="3" id="KW-0175">Coiled coil</keyword>
<dbReference type="Gene3D" id="3.40.33.10">
    <property type="entry name" value="CAP"/>
    <property type="match status" value="1"/>
</dbReference>
<keyword evidence="13" id="KW-1185">Reference proteome</keyword>
<protein>
    <recommendedName>
        <fullName evidence="8">Golgi-associated plant pathogenesis-related protein 1</fullName>
    </recommendedName>
    <alternativeName>
        <fullName evidence="9">Glioma pathogenesis-related protein 2</fullName>
    </alternativeName>
</protein>
<comment type="subunit">
    <text evidence="7">Homodimer. Interacts with CAV1.</text>
</comment>
<dbReference type="SMART" id="SM00198">
    <property type="entry name" value="SCP"/>
    <property type="match status" value="1"/>
</dbReference>
<evidence type="ECO:0000313" key="13">
    <source>
        <dbReference type="Proteomes" id="UP000663879"/>
    </source>
</evidence>
<keyword evidence="2" id="KW-0333">Golgi apparatus</keyword>
<gene>
    <name evidence="12" type="ORF">OXX778_LOCUS5520</name>
</gene>
<evidence type="ECO:0000256" key="4">
    <source>
        <dbReference type="ARBA" id="ARBA00023136"/>
    </source>
</evidence>
<evidence type="ECO:0000256" key="2">
    <source>
        <dbReference type="ARBA" id="ARBA00023034"/>
    </source>
</evidence>
<evidence type="ECO:0000313" key="12">
    <source>
        <dbReference type="EMBL" id="CAF0782144.1"/>
    </source>
</evidence>
<keyword evidence="1" id="KW-0519">Myristate</keyword>
<dbReference type="OrthoDB" id="337038at2759"/>
<feature type="domain" description="SCP" evidence="11">
    <location>
        <begin position="98"/>
        <end position="235"/>
    </location>
</feature>